<evidence type="ECO:0000256" key="5">
    <source>
        <dbReference type="ARBA" id="ARBA00023136"/>
    </source>
</evidence>
<evidence type="ECO:0000313" key="9">
    <source>
        <dbReference type="EMBL" id="MBD2699217.1"/>
    </source>
</evidence>
<accession>A0A926XSX1</accession>
<dbReference type="GO" id="GO:0005886">
    <property type="term" value="C:plasma membrane"/>
    <property type="evidence" value="ECO:0007669"/>
    <property type="project" value="UniProtKB-SubCell"/>
</dbReference>
<evidence type="ECO:0000256" key="3">
    <source>
        <dbReference type="ARBA" id="ARBA00022692"/>
    </source>
</evidence>
<evidence type="ECO:0000313" key="10">
    <source>
        <dbReference type="Proteomes" id="UP000598820"/>
    </source>
</evidence>
<dbReference type="InterPro" id="IPR050250">
    <property type="entry name" value="Macrolide_Exporter_MacB"/>
</dbReference>
<organism evidence="9 10">
    <name type="scientific">Spirosoma profusum</name>
    <dbReference type="NCBI Taxonomy" id="2771354"/>
    <lineage>
        <taxon>Bacteria</taxon>
        <taxon>Pseudomonadati</taxon>
        <taxon>Bacteroidota</taxon>
        <taxon>Cytophagia</taxon>
        <taxon>Cytophagales</taxon>
        <taxon>Cytophagaceae</taxon>
        <taxon>Spirosoma</taxon>
    </lineage>
</organism>
<dbReference type="Pfam" id="PF12704">
    <property type="entry name" value="MacB_PCD"/>
    <property type="match status" value="1"/>
</dbReference>
<dbReference type="InterPro" id="IPR025857">
    <property type="entry name" value="MacB_PCD"/>
</dbReference>
<feature type="transmembrane region" description="Helical" evidence="6">
    <location>
        <begin position="656"/>
        <end position="679"/>
    </location>
</feature>
<gene>
    <name evidence="9" type="ORF">IC229_01125</name>
</gene>
<feature type="transmembrane region" description="Helical" evidence="6">
    <location>
        <begin position="746"/>
        <end position="766"/>
    </location>
</feature>
<feature type="transmembrane region" description="Helical" evidence="6">
    <location>
        <begin position="20"/>
        <end position="41"/>
    </location>
</feature>
<feature type="transmembrane region" description="Helical" evidence="6">
    <location>
        <begin position="280"/>
        <end position="300"/>
    </location>
</feature>
<keyword evidence="10" id="KW-1185">Reference proteome</keyword>
<name>A0A926XSX1_9BACT</name>
<feature type="domain" description="MacB-like periplasmic core" evidence="8">
    <location>
        <begin position="20"/>
        <end position="187"/>
    </location>
</feature>
<evidence type="ECO:0000256" key="4">
    <source>
        <dbReference type="ARBA" id="ARBA00022989"/>
    </source>
</evidence>
<dbReference type="Proteomes" id="UP000598820">
    <property type="component" value="Unassembled WGS sequence"/>
</dbReference>
<feature type="transmembrane region" description="Helical" evidence="6">
    <location>
        <begin position="373"/>
        <end position="396"/>
    </location>
</feature>
<feature type="domain" description="ABC3 transporter permease C-terminal" evidence="7">
    <location>
        <begin position="286"/>
        <end position="399"/>
    </location>
</feature>
<dbReference type="PANTHER" id="PTHR30572:SF18">
    <property type="entry name" value="ABC-TYPE MACROLIDE FAMILY EXPORT SYSTEM PERMEASE COMPONENT 2"/>
    <property type="match status" value="1"/>
</dbReference>
<keyword evidence="5 6" id="KW-0472">Membrane</keyword>
<evidence type="ECO:0000256" key="6">
    <source>
        <dbReference type="SAM" id="Phobius"/>
    </source>
</evidence>
<keyword evidence="3 6" id="KW-0812">Transmembrane</keyword>
<feature type="domain" description="ABC3 transporter permease C-terminal" evidence="7">
    <location>
        <begin position="663"/>
        <end position="772"/>
    </location>
</feature>
<reference evidence="9" key="1">
    <citation type="submission" date="2020-09" db="EMBL/GenBank/DDBJ databases">
        <authorList>
            <person name="Kim M.K."/>
        </authorList>
    </citation>
    <scope>NUCLEOTIDE SEQUENCE</scope>
    <source>
        <strain evidence="9">BT702</strain>
    </source>
</reference>
<evidence type="ECO:0000256" key="1">
    <source>
        <dbReference type="ARBA" id="ARBA00004651"/>
    </source>
</evidence>
<evidence type="ECO:0000256" key="2">
    <source>
        <dbReference type="ARBA" id="ARBA00022475"/>
    </source>
</evidence>
<feature type="transmembrane region" description="Helical" evidence="6">
    <location>
        <begin position="336"/>
        <end position="361"/>
    </location>
</feature>
<dbReference type="EMBL" id="JACWZY010000001">
    <property type="protein sequence ID" value="MBD2699217.1"/>
    <property type="molecule type" value="Genomic_DNA"/>
</dbReference>
<dbReference type="PANTHER" id="PTHR30572">
    <property type="entry name" value="MEMBRANE COMPONENT OF TRANSPORTER-RELATED"/>
    <property type="match status" value="1"/>
</dbReference>
<protein>
    <submittedName>
        <fullName evidence="9">ABC transporter permease</fullName>
    </submittedName>
</protein>
<comment type="caution">
    <text evidence="9">The sequence shown here is derived from an EMBL/GenBank/DDBJ whole genome shotgun (WGS) entry which is preliminary data.</text>
</comment>
<keyword evidence="2" id="KW-1003">Cell membrane</keyword>
<dbReference type="AlphaFoldDB" id="A0A926XSX1"/>
<dbReference type="InterPro" id="IPR003838">
    <property type="entry name" value="ABC3_permease_C"/>
</dbReference>
<dbReference type="GO" id="GO:0022857">
    <property type="term" value="F:transmembrane transporter activity"/>
    <property type="evidence" value="ECO:0007669"/>
    <property type="project" value="TreeGrafter"/>
</dbReference>
<dbReference type="RefSeq" id="WP_190885077.1">
    <property type="nucleotide sequence ID" value="NZ_JACWZY010000001.1"/>
</dbReference>
<keyword evidence="4 6" id="KW-1133">Transmembrane helix</keyword>
<comment type="subcellular location">
    <subcellularLocation>
        <location evidence="1">Cell membrane</location>
        <topology evidence="1">Multi-pass membrane protein</topology>
    </subcellularLocation>
</comment>
<dbReference type="PROSITE" id="PS51257">
    <property type="entry name" value="PROKAR_LIPOPROTEIN"/>
    <property type="match status" value="1"/>
</dbReference>
<dbReference type="Pfam" id="PF02687">
    <property type="entry name" value="FtsX"/>
    <property type="match status" value="2"/>
</dbReference>
<proteinExistence type="predicted"/>
<evidence type="ECO:0000259" key="8">
    <source>
        <dbReference type="Pfam" id="PF12704"/>
    </source>
</evidence>
<evidence type="ECO:0000259" key="7">
    <source>
        <dbReference type="Pfam" id="PF02687"/>
    </source>
</evidence>
<feature type="transmembrane region" description="Helical" evidence="6">
    <location>
        <begin position="715"/>
        <end position="731"/>
    </location>
</feature>
<feature type="transmembrane region" description="Helical" evidence="6">
    <location>
        <begin position="416"/>
        <end position="439"/>
    </location>
</feature>
<sequence length="783" mass="87422">MLLNYLKIAFRNLWRNKLYTGLNIGGLAIGLSACLIMVLYVNHEFSYDTFHPKADRIFRLTTDMKTPESPLSIASAPMLLAEVLKRDYPEVETAVRFRITSATVRTPTKLISEPDVYYADNDVFSVFAFNFLSGSPAKALLNPNSAVVTERFASSYFGRTDILGKSIEINKETYQITGVIANPPSNSDLPIRALLSQKPPVSQAWLAEDFPAYTFVLFRNEPNLSDFAKKLDFLAAKYVNPELKKMGAEGYSIRFPAEPLRDVHYSQGMIEDTPKGNKQYSYLFAFLAAFVLAIALLNYINLLTAKATERAKEVGIRKANGAKRGQLVRQFLFESFLLSGLALLFAVTLTQLAIPFFNQLLTIQLQISWLESLQLAIGFWLIVTFLGGLYPALVLSGYQPVAVLKGTLSGYGHAPWFRRSIIVFQFVLAVTMIAGVLVIHRQMDYMQTYDIGFTRDQVLSVYLPDDSVARAGATAMANSLRQRSEVGAVTLGSGLANGPTAMASTNIQSYGKKREVMCNYIFIDDTFLPLLNIRLKAGRNVSSRTKSDQKGGFLVNEAFMKLAGWKNGLGQTIDGFGHKGEVVGVVKNFNYKSLHNPVEPLVMIYNTFPISNVMVRIKPANLDVVKSIWQRHYPAYPFEYKFLDDSFAEQYRKDRLMISVFNGFAGLTVLVSCLGLFGLVAFSTQRRTKEIGVRKVLGASVSSILVLLSREFLKLVLLAILIASPLIYWAADRWLQDFAYRVKLEWWMFVLAGLLAILIAFATLSFQSVKAALANPVKSLRSD</sequence>